<evidence type="ECO:0000313" key="2">
    <source>
        <dbReference type="EMBL" id="CAG8827182.1"/>
    </source>
</evidence>
<organism evidence="2 3">
    <name type="scientific">Dentiscutata erythropus</name>
    <dbReference type="NCBI Taxonomy" id="1348616"/>
    <lineage>
        <taxon>Eukaryota</taxon>
        <taxon>Fungi</taxon>
        <taxon>Fungi incertae sedis</taxon>
        <taxon>Mucoromycota</taxon>
        <taxon>Glomeromycotina</taxon>
        <taxon>Glomeromycetes</taxon>
        <taxon>Diversisporales</taxon>
        <taxon>Gigasporaceae</taxon>
        <taxon>Dentiscutata</taxon>
    </lineage>
</organism>
<feature type="region of interest" description="Disordered" evidence="1">
    <location>
        <begin position="17"/>
        <end position="92"/>
    </location>
</feature>
<proteinExistence type="predicted"/>
<dbReference type="Gene3D" id="1.10.30.10">
    <property type="entry name" value="High mobility group box domain"/>
    <property type="match status" value="1"/>
</dbReference>
<dbReference type="Proteomes" id="UP000789405">
    <property type="component" value="Unassembled WGS sequence"/>
</dbReference>
<accession>A0A9N9KEZ7</accession>
<protein>
    <submittedName>
        <fullName evidence="2">22392_t:CDS:1</fullName>
    </submittedName>
</protein>
<dbReference type="InterPro" id="IPR036910">
    <property type="entry name" value="HMG_box_dom_sf"/>
</dbReference>
<sequence length="92" mass="10728">RRSPNAFILYRRAKQPQIVAQHQGISNDDVSEERRTYPEYRYKPQRPQERKRRMPATARDASTRRVSAPGLPHNLLVDDSAKRQDLGAFPQD</sequence>
<dbReference type="OrthoDB" id="6247875at2759"/>
<evidence type="ECO:0000256" key="1">
    <source>
        <dbReference type="SAM" id="MobiDB-lite"/>
    </source>
</evidence>
<dbReference type="AlphaFoldDB" id="A0A9N9KEZ7"/>
<feature type="non-terminal residue" evidence="2">
    <location>
        <position position="1"/>
    </location>
</feature>
<name>A0A9N9KEZ7_9GLOM</name>
<comment type="caution">
    <text evidence="2">The sequence shown here is derived from an EMBL/GenBank/DDBJ whole genome shotgun (WGS) entry which is preliminary data.</text>
</comment>
<feature type="compositionally biased region" description="Basic and acidic residues" evidence="1">
    <location>
        <begin position="32"/>
        <end position="48"/>
    </location>
</feature>
<dbReference type="EMBL" id="CAJVPY010069252">
    <property type="protein sequence ID" value="CAG8827182.1"/>
    <property type="molecule type" value="Genomic_DNA"/>
</dbReference>
<gene>
    <name evidence="2" type="ORF">DERYTH_LOCUS28238</name>
</gene>
<evidence type="ECO:0000313" key="3">
    <source>
        <dbReference type="Proteomes" id="UP000789405"/>
    </source>
</evidence>
<dbReference type="SUPFAM" id="SSF47095">
    <property type="entry name" value="HMG-box"/>
    <property type="match status" value="1"/>
</dbReference>
<feature type="compositionally biased region" description="Polar residues" evidence="1">
    <location>
        <begin position="18"/>
        <end position="28"/>
    </location>
</feature>
<reference evidence="2" key="1">
    <citation type="submission" date="2021-06" db="EMBL/GenBank/DDBJ databases">
        <authorList>
            <person name="Kallberg Y."/>
            <person name="Tangrot J."/>
            <person name="Rosling A."/>
        </authorList>
    </citation>
    <scope>NUCLEOTIDE SEQUENCE</scope>
    <source>
        <strain evidence="2">MA453B</strain>
    </source>
</reference>
<keyword evidence="3" id="KW-1185">Reference proteome</keyword>